<dbReference type="SUPFAM" id="SSF52540">
    <property type="entry name" value="P-loop containing nucleoside triphosphate hydrolases"/>
    <property type="match status" value="1"/>
</dbReference>
<dbReference type="PANTHER" id="PTHR42794">
    <property type="entry name" value="HEMIN IMPORT ATP-BINDING PROTEIN HMUV"/>
    <property type="match status" value="1"/>
</dbReference>
<keyword evidence="4" id="KW-1278">Translocase</keyword>
<dbReference type="InterPro" id="IPR027417">
    <property type="entry name" value="P-loop_NTPase"/>
</dbReference>
<name>A0ABR7JMX8_9FIRM</name>
<comment type="caution">
    <text evidence="6">The sequence shown here is derived from an EMBL/GenBank/DDBJ whole genome shotgun (WGS) entry which is preliminary data.</text>
</comment>
<keyword evidence="3 6" id="KW-0067">ATP-binding</keyword>
<dbReference type="Gene3D" id="3.40.50.300">
    <property type="entry name" value="P-loop containing nucleotide triphosphate hydrolases"/>
    <property type="match status" value="1"/>
</dbReference>
<dbReference type="InterPro" id="IPR003439">
    <property type="entry name" value="ABC_transporter-like_ATP-bd"/>
</dbReference>
<dbReference type="SMART" id="SM00382">
    <property type="entry name" value="AAA"/>
    <property type="match status" value="1"/>
</dbReference>
<dbReference type="InterPro" id="IPR003593">
    <property type="entry name" value="AAA+_ATPase"/>
</dbReference>
<sequence>MLEIKNLSSGYDGVDIIKNINLSIKKGENLFIIGPNGCGKSTLLKTIANIIEYKGSIKIDDKEISSLDRKNLARRVGLMSQVSEIYFPYTVYETVSLGRYPYSKGIFDILSKEEKNIVLENISKVGLMEFKDKMITELSGGQVQRVFLAKLFAQNPDIILLDEPTNHLDLKYQIELLEYVCNWAKSKNKIIIGVLHDLNLVHHFADSVIMLQNGEIISNGNPKNVLNGEKLKEVYDIDIKSFMVNVLNKWEEVI</sequence>
<dbReference type="PANTHER" id="PTHR42794:SF1">
    <property type="entry name" value="HEMIN IMPORT ATP-BINDING PROTEIN HMUV"/>
    <property type="match status" value="1"/>
</dbReference>
<evidence type="ECO:0000256" key="2">
    <source>
        <dbReference type="ARBA" id="ARBA00022741"/>
    </source>
</evidence>
<dbReference type="EMBL" id="JACRWE010000002">
    <property type="protein sequence ID" value="MBC5996257.1"/>
    <property type="molecule type" value="Genomic_DNA"/>
</dbReference>
<dbReference type="PROSITE" id="PS50893">
    <property type="entry name" value="ABC_TRANSPORTER_2"/>
    <property type="match status" value="1"/>
</dbReference>
<keyword evidence="1" id="KW-0813">Transport</keyword>
<evidence type="ECO:0000259" key="5">
    <source>
        <dbReference type="PROSITE" id="PS50893"/>
    </source>
</evidence>
<accession>A0ABR7JMX8</accession>
<dbReference type="RefSeq" id="WP_187127859.1">
    <property type="nucleotide sequence ID" value="NZ_JACRWE010000002.1"/>
</dbReference>
<dbReference type="Pfam" id="PF00005">
    <property type="entry name" value="ABC_tran"/>
    <property type="match status" value="1"/>
</dbReference>
<keyword evidence="2" id="KW-0547">Nucleotide-binding</keyword>
<dbReference type="GO" id="GO:0005524">
    <property type="term" value="F:ATP binding"/>
    <property type="evidence" value="ECO:0007669"/>
    <property type="project" value="UniProtKB-KW"/>
</dbReference>
<evidence type="ECO:0000313" key="7">
    <source>
        <dbReference type="Proteomes" id="UP000609849"/>
    </source>
</evidence>
<dbReference type="Proteomes" id="UP000609849">
    <property type="component" value="Unassembled WGS sequence"/>
</dbReference>
<protein>
    <submittedName>
        <fullName evidence="6">ABC transporter ATP-binding protein</fullName>
    </submittedName>
</protein>
<evidence type="ECO:0000256" key="1">
    <source>
        <dbReference type="ARBA" id="ARBA00022448"/>
    </source>
</evidence>
<feature type="domain" description="ABC transporter" evidence="5">
    <location>
        <begin position="2"/>
        <end position="238"/>
    </location>
</feature>
<evidence type="ECO:0000256" key="4">
    <source>
        <dbReference type="ARBA" id="ARBA00022967"/>
    </source>
</evidence>
<keyword evidence="7" id="KW-1185">Reference proteome</keyword>
<evidence type="ECO:0000256" key="3">
    <source>
        <dbReference type="ARBA" id="ARBA00022840"/>
    </source>
</evidence>
<dbReference type="CDD" id="cd03214">
    <property type="entry name" value="ABC_Iron-Siderophores_B12_Hemin"/>
    <property type="match status" value="1"/>
</dbReference>
<evidence type="ECO:0000313" key="6">
    <source>
        <dbReference type="EMBL" id="MBC5996257.1"/>
    </source>
</evidence>
<proteinExistence type="predicted"/>
<reference evidence="6 7" key="1">
    <citation type="submission" date="2020-08" db="EMBL/GenBank/DDBJ databases">
        <authorList>
            <person name="Liu C."/>
            <person name="Sun Q."/>
        </authorList>
    </citation>
    <scope>NUCLEOTIDE SEQUENCE [LARGE SCALE GENOMIC DNA]</scope>
    <source>
        <strain evidence="6 7">NSJ-18</strain>
    </source>
</reference>
<gene>
    <name evidence="6" type="ORF">H8923_05740</name>
</gene>
<organism evidence="6 7">
    <name type="scientific">Romboutsia faecis</name>
    <dbReference type="NCBI Taxonomy" id="2764597"/>
    <lineage>
        <taxon>Bacteria</taxon>
        <taxon>Bacillati</taxon>
        <taxon>Bacillota</taxon>
        <taxon>Clostridia</taxon>
        <taxon>Peptostreptococcales</taxon>
        <taxon>Peptostreptococcaceae</taxon>
        <taxon>Romboutsia</taxon>
    </lineage>
</organism>